<dbReference type="RefSeq" id="WP_082667410.1">
    <property type="nucleotide sequence ID" value="NZ_JAOQJX010000018.1"/>
</dbReference>
<keyword evidence="5 8" id="KW-0812">Transmembrane</keyword>
<organism evidence="9 10">
    <name type="scientific">Faecalicatena acetigenes</name>
    <dbReference type="NCBI Taxonomy" id="2981790"/>
    <lineage>
        <taxon>Bacteria</taxon>
        <taxon>Bacillati</taxon>
        <taxon>Bacillota</taxon>
        <taxon>Clostridia</taxon>
        <taxon>Lachnospirales</taxon>
        <taxon>Lachnospiraceae</taxon>
        <taxon>Faecalicatena</taxon>
    </lineage>
</organism>
<keyword evidence="3" id="KW-0813">Transport</keyword>
<feature type="transmembrane region" description="Helical" evidence="8">
    <location>
        <begin position="12"/>
        <end position="31"/>
    </location>
</feature>
<evidence type="ECO:0000256" key="7">
    <source>
        <dbReference type="ARBA" id="ARBA00023136"/>
    </source>
</evidence>
<comment type="caution">
    <text evidence="9">The sequence shown here is derived from an EMBL/GenBank/DDBJ whole genome shotgun (WGS) entry which is preliminary data.</text>
</comment>
<keyword evidence="10" id="KW-1185">Reference proteome</keyword>
<accession>A0ABT2TEI7</accession>
<evidence type="ECO:0000256" key="2">
    <source>
        <dbReference type="ARBA" id="ARBA00005658"/>
    </source>
</evidence>
<feature type="transmembrane region" description="Helical" evidence="8">
    <location>
        <begin position="349"/>
        <end position="376"/>
    </location>
</feature>
<feature type="transmembrane region" description="Helical" evidence="8">
    <location>
        <begin position="450"/>
        <end position="466"/>
    </location>
</feature>
<gene>
    <name evidence="9" type="ORF">OCV51_11270</name>
</gene>
<feature type="transmembrane region" description="Helical" evidence="8">
    <location>
        <begin position="148"/>
        <end position="168"/>
    </location>
</feature>
<protein>
    <submittedName>
        <fullName evidence="9">BCCT family transporter</fullName>
    </submittedName>
</protein>
<dbReference type="Pfam" id="PF02028">
    <property type="entry name" value="BCCT"/>
    <property type="match status" value="1"/>
</dbReference>
<feature type="transmembrane region" description="Helical" evidence="8">
    <location>
        <begin position="192"/>
        <end position="218"/>
    </location>
</feature>
<name>A0ABT2TEI7_9FIRM</name>
<sequence length="529" mass="57762">MKKQKSSSSLNLVAFVPAMIILAIFLIVGFLSQDKLATFLDTLFVGLTDNLGWYINLLALFCLILILVFVIYKYGDIRIGGKDAKPEFKTFNWCAMTICSGIGTGLLFWGMGEPIYHFMQPPVAANVEPGSRSAAIFAVSQAMWGWSFVQYAIYTLIAVAFAVVTYNLKKKLSFGSLIEGIFKRKIPWLESLIHGILILCMCLAMANSMGVGLLQIAAGLEAAFHIPQSAIIFAVIAVIMAVVFILSCVSGLGTGLKKISSITIYLFIALMVYVLIFGDTQFIGKITAEAFGDLLNNMPSKTTILNTMAPSDTWSADWILQYWCQFFVFGTLIGMFLSRMAKGRTVREFVLVNVLVPSLFCCIWIGIFGGMTISLQINGIVDVWEAVNTLGMQTTIFQIIGSLPFGSIITLIFLVTICFSFCTLADPMASAVSTISIRNASVNDEPPRKIKILVGVIMTAAAFIQVESGGTSNVRGMYIVIGIITSFIVILCVTAAFKFCHQCVDKANWGVTDRLEGDVLKKSSSDDIS</sequence>
<feature type="transmembrane region" description="Helical" evidence="8">
    <location>
        <begin position="318"/>
        <end position="337"/>
    </location>
</feature>
<feature type="transmembrane region" description="Helical" evidence="8">
    <location>
        <begin position="396"/>
        <end position="429"/>
    </location>
</feature>
<proteinExistence type="inferred from homology"/>
<dbReference type="Proteomes" id="UP001652394">
    <property type="component" value="Unassembled WGS sequence"/>
</dbReference>
<evidence type="ECO:0000313" key="10">
    <source>
        <dbReference type="Proteomes" id="UP001652394"/>
    </source>
</evidence>
<dbReference type="PANTHER" id="PTHR30047:SF7">
    <property type="entry name" value="HIGH-AFFINITY CHOLINE TRANSPORT PROTEIN"/>
    <property type="match status" value="1"/>
</dbReference>
<keyword evidence="6 8" id="KW-1133">Transmembrane helix</keyword>
<dbReference type="PANTHER" id="PTHR30047">
    <property type="entry name" value="HIGH-AFFINITY CHOLINE TRANSPORT PROTEIN-RELATED"/>
    <property type="match status" value="1"/>
</dbReference>
<feature type="transmembrane region" description="Helical" evidence="8">
    <location>
        <begin position="230"/>
        <end position="252"/>
    </location>
</feature>
<comment type="similarity">
    <text evidence="2">Belongs to the BCCT transporter (TC 2.A.15) family.</text>
</comment>
<reference evidence="9 10" key="1">
    <citation type="journal article" date="2021" name="ISME Commun">
        <title>Automated analysis of genomic sequences facilitates high-throughput and comprehensive description of bacteria.</title>
        <authorList>
            <person name="Hitch T.C.A."/>
        </authorList>
    </citation>
    <scope>NUCLEOTIDE SEQUENCE [LARGE SCALE GENOMIC DNA]</scope>
    <source>
        <strain evidence="9 10">H2_18</strain>
    </source>
</reference>
<evidence type="ECO:0000256" key="6">
    <source>
        <dbReference type="ARBA" id="ARBA00022989"/>
    </source>
</evidence>
<keyword evidence="4" id="KW-1003">Cell membrane</keyword>
<feature type="transmembrane region" description="Helical" evidence="8">
    <location>
        <begin position="93"/>
        <end position="112"/>
    </location>
</feature>
<dbReference type="EMBL" id="JAOQJX010000018">
    <property type="protein sequence ID" value="MCU6748227.1"/>
    <property type="molecule type" value="Genomic_DNA"/>
</dbReference>
<evidence type="ECO:0000256" key="1">
    <source>
        <dbReference type="ARBA" id="ARBA00004651"/>
    </source>
</evidence>
<evidence type="ECO:0000256" key="3">
    <source>
        <dbReference type="ARBA" id="ARBA00022448"/>
    </source>
</evidence>
<keyword evidence="7 8" id="KW-0472">Membrane</keyword>
<evidence type="ECO:0000313" key="9">
    <source>
        <dbReference type="EMBL" id="MCU6748227.1"/>
    </source>
</evidence>
<feature type="transmembrane region" description="Helical" evidence="8">
    <location>
        <begin position="264"/>
        <end position="284"/>
    </location>
</feature>
<evidence type="ECO:0000256" key="5">
    <source>
        <dbReference type="ARBA" id="ARBA00022692"/>
    </source>
</evidence>
<feature type="transmembrane region" description="Helical" evidence="8">
    <location>
        <begin position="51"/>
        <end position="72"/>
    </location>
</feature>
<comment type="subcellular location">
    <subcellularLocation>
        <location evidence="1">Cell membrane</location>
        <topology evidence="1">Multi-pass membrane protein</topology>
    </subcellularLocation>
</comment>
<evidence type="ECO:0000256" key="4">
    <source>
        <dbReference type="ARBA" id="ARBA00022475"/>
    </source>
</evidence>
<dbReference type="InterPro" id="IPR000060">
    <property type="entry name" value="BCCT_transptr"/>
</dbReference>
<evidence type="ECO:0000256" key="8">
    <source>
        <dbReference type="SAM" id="Phobius"/>
    </source>
</evidence>
<feature type="transmembrane region" description="Helical" evidence="8">
    <location>
        <begin position="478"/>
        <end position="497"/>
    </location>
</feature>